<feature type="domain" description="Beta-lactamase-related" evidence="1">
    <location>
        <begin position="69"/>
        <end position="395"/>
    </location>
</feature>
<dbReference type="PANTHER" id="PTHR46825">
    <property type="entry name" value="D-ALANYL-D-ALANINE-CARBOXYPEPTIDASE/ENDOPEPTIDASE AMPH"/>
    <property type="match status" value="1"/>
</dbReference>
<dbReference type="InterPro" id="IPR021860">
    <property type="entry name" value="Peptidase_S12_Pab87-rel_C"/>
</dbReference>
<keyword evidence="4" id="KW-1185">Reference proteome</keyword>
<evidence type="ECO:0000313" key="3">
    <source>
        <dbReference type="EMBL" id="MDQ0348778.1"/>
    </source>
</evidence>
<feature type="domain" description="Peptidase S12 Pab87-related C-terminal" evidence="2">
    <location>
        <begin position="438"/>
        <end position="524"/>
    </location>
</feature>
<gene>
    <name evidence="3" type="ORF">J2S76_003212</name>
</gene>
<comment type="caution">
    <text evidence="3">The sequence shown here is derived from an EMBL/GenBank/DDBJ whole genome shotgun (WGS) entry which is preliminary data.</text>
</comment>
<dbReference type="Pfam" id="PF00144">
    <property type="entry name" value="Beta-lactamase"/>
    <property type="match status" value="1"/>
</dbReference>
<dbReference type="EMBL" id="JAUSUH010000007">
    <property type="protein sequence ID" value="MDQ0348778.1"/>
    <property type="molecule type" value="Genomic_DNA"/>
</dbReference>
<organism evidence="3 4">
    <name type="scientific">Ancylobacter vacuolatus</name>
    <dbReference type="NCBI Taxonomy" id="223389"/>
    <lineage>
        <taxon>Bacteria</taxon>
        <taxon>Pseudomonadati</taxon>
        <taxon>Pseudomonadota</taxon>
        <taxon>Alphaproteobacteria</taxon>
        <taxon>Hyphomicrobiales</taxon>
        <taxon>Xanthobacteraceae</taxon>
        <taxon>Ancylobacter</taxon>
    </lineage>
</organism>
<reference evidence="3 4" key="1">
    <citation type="submission" date="2023-07" db="EMBL/GenBank/DDBJ databases">
        <title>Genomic Encyclopedia of Type Strains, Phase IV (KMG-IV): sequencing the most valuable type-strain genomes for metagenomic binning, comparative biology and taxonomic classification.</title>
        <authorList>
            <person name="Goeker M."/>
        </authorList>
    </citation>
    <scope>NUCLEOTIDE SEQUENCE [LARGE SCALE GENOMIC DNA]</scope>
    <source>
        <strain evidence="3 4">DSM 1277</strain>
    </source>
</reference>
<dbReference type="PANTHER" id="PTHR46825:SF15">
    <property type="entry name" value="BETA-LACTAMASE-RELATED DOMAIN-CONTAINING PROTEIN"/>
    <property type="match status" value="1"/>
</dbReference>
<dbReference type="Gene3D" id="2.40.128.600">
    <property type="match status" value="1"/>
</dbReference>
<name>A0ABU0DKD6_9HYPH</name>
<dbReference type="InterPro" id="IPR050491">
    <property type="entry name" value="AmpC-like"/>
</dbReference>
<dbReference type="SUPFAM" id="SSF56601">
    <property type="entry name" value="beta-lactamase/transpeptidase-like"/>
    <property type="match status" value="1"/>
</dbReference>
<dbReference type="Proteomes" id="UP001238467">
    <property type="component" value="Unassembled WGS sequence"/>
</dbReference>
<dbReference type="RefSeq" id="WP_307061890.1">
    <property type="nucleotide sequence ID" value="NZ_JAUSUH010000007.1"/>
</dbReference>
<dbReference type="Pfam" id="PF11954">
    <property type="entry name" value="DUF3471"/>
    <property type="match status" value="1"/>
</dbReference>
<protein>
    <submittedName>
        <fullName evidence="3">CubicO group peptidase (Beta-lactamase class C family)</fullName>
    </submittedName>
</protein>
<evidence type="ECO:0000259" key="1">
    <source>
        <dbReference type="Pfam" id="PF00144"/>
    </source>
</evidence>
<accession>A0ABU0DKD6</accession>
<proteinExistence type="predicted"/>
<dbReference type="InterPro" id="IPR012338">
    <property type="entry name" value="Beta-lactam/transpept-like"/>
</dbReference>
<evidence type="ECO:0000259" key="2">
    <source>
        <dbReference type="Pfam" id="PF11954"/>
    </source>
</evidence>
<dbReference type="Gene3D" id="3.40.710.10">
    <property type="entry name" value="DD-peptidase/beta-lactamase superfamily"/>
    <property type="match status" value="1"/>
</dbReference>
<dbReference type="InterPro" id="IPR001466">
    <property type="entry name" value="Beta-lactam-related"/>
</dbReference>
<sequence>MAILVSFVRRGALTLAAAFLLCSTVLPLRAQTVPLTQTVPLMLGAFPPEDVVPLAEGGTERALADLPAAIDSVLKRSGLPGAAIAVVQGDKTVFARGFGVRELGKPALIDTDTVFQLASLSKPIAATVVATQVTAGVVRWDDKVARLMPGFALNDAYVSANVTVGDLFSHRSGLPHAAGDTLEDIGFDRAAILERLRLLPLAPFRISYAYSNFGLTTGAEAVARASGQSWEDLSQKALYGPLGMTSTSSRYQDLLKHENRAVLHSLEDGRFTPLYTRDPDPQSPAGGVSSSVTDMAKWMKLVLANGRHDGRELIAPAALLPALRAQAFSSPAPTIGARSSFYGFGFNVSVDADGRPNLSHSGAFGTGAGTFVRFLPSADIAIVVLTNGAPVGAAEAIASHFMDIVQYGAPTRDWYALFHPRLMEYNDPAGDLVGKTAPAAPAAARPLADYVGTYENAYFGPARITQDQGGLVLALGPGTLSMKLTHWDADSFAVAPRSENAPYGSLSSVRFVVKAGKAVELKIDYLDTEGLATWTR</sequence>
<evidence type="ECO:0000313" key="4">
    <source>
        <dbReference type="Proteomes" id="UP001238467"/>
    </source>
</evidence>